<evidence type="ECO:0000256" key="1">
    <source>
        <dbReference type="ARBA" id="ARBA00022898"/>
    </source>
</evidence>
<feature type="modified residue" description="N6-(pyridoxal phosphate)lysine" evidence="2">
    <location>
        <position position="56"/>
    </location>
</feature>
<evidence type="ECO:0000256" key="2">
    <source>
        <dbReference type="HAMAP-Rule" id="MF_02087"/>
    </source>
</evidence>
<evidence type="ECO:0000256" key="4">
    <source>
        <dbReference type="SAM" id="MobiDB-lite"/>
    </source>
</evidence>
<dbReference type="Proteomes" id="UP001165685">
    <property type="component" value="Unassembled WGS sequence"/>
</dbReference>
<feature type="domain" description="Alanine racemase N-terminal" evidence="5">
    <location>
        <begin position="27"/>
        <end position="249"/>
    </location>
</feature>
<dbReference type="Pfam" id="PF01168">
    <property type="entry name" value="Ala_racemase_N"/>
    <property type="match status" value="1"/>
</dbReference>
<comment type="caution">
    <text evidence="6">The sequence shown here is derived from an EMBL/GenBank/DDBJ whole genome shotgun (WGS) entry which is preliminary data.</text>
</comment>
<dbReference type="RefSeq" id="WP_270680854.1">
    <property type="nucleotide sequence ID" value="NZ_JAQFWP010000076.1"/>
</dbReference>
<proteinExistence type="inferred from homology"/>
<evidence type="ECO:0000313" key="6">
    <source>
        <dbReference type="EMBL" id="MDA2808253.1"/>
    </source>
</evidence>
<sequence>MTAEHGGPAERARNGEAAGRRRTIAANLEAVRERAAAACEKAGRPASDVTIIAVTKTYPASDVRLLADLGVREVGENRDQEAAGKAAELGDLPLTWHFVGQLQTNKARSVARYADVVHSVDRARLVTALGSRARAEGRRLTCLVQVNLDAGSQAGVIGPRGGADPRDALGVADLIAAEEGLELGGVMAVAPREGDPGAAFARLGAVAADIRDRYPRAKVISAGMSGDMETAIEHGATHLRVGTALLGDRGPNVG</sequence>
<dbReference type="PANTHER" id="PTHR10146">
    <property type="entry name" value="PROLINE SYNTHETASE CO-TRANSCRIBED BACTERIAL HOMOLOG PROTEIN"/>
    <property type="match status" value="1"/>
</dbReference>
<dbReference type="InterPro" id="IPR001608">
    <property type="entry name" value="Ala_racemase_N"/>
</dbReference>
<accession>A0ABT4TU77</accession>
<keyword evidence="1 2" id="KW-0663">Pyridoxal phosphate</keyword>
<dbReference type="Gene3D" id="3.20.20.10">
    <property type="entry name" value="Alanine racemase"/>
    <property type="match status" value="1"/>
</dbReference>
<comment type="function">
    <text evidence="2">Pyridoxal 5'-phosphate (PLP)-binding protein, which is involved in PLP homeostasis.</text>
</comment>
<evidence type="ECO:0000313" key="7">
    <source>
        <dbReference type="Proteomes" id="UP001165685"/>
    </source>
</evidence>
<dbReference type="PANTHER" id="PTHR10146:SF14">
    <property type="entry name" value="PYRIDOXAL PHOSPHATE HOMEOSTASIS PROTEIN"/>
    <property type="match status" value="1"/>
</dbReference>
<protein>
    <recommendedName>
        <fullName evidence="2">Pyridoxal phosphate homeostasis protein</fullName>
        <shortName evidence="2">PLP homeostasis protein</shortName>
    </recommendedName>
</protein>
<evidence type="ECO:0000259" key="5">
    <source>
        <dbReference type="Pfam" id="PF01168"/>
    </source>
</evidence>
<keyword evidence="7" id="KW-1185">Reference proteome</keyword>
<dbReference type="HAMAP" id="MF_02087">
    <property type="entry name" value="PLP_homeostasis"/>
    <property type="match status" value="1"/>
</dbReference>
<dbReference type="InterPro" id="IPR011078">
    <property type="entry name" value="PyrdxlP_homeostasis"/>
</dbReference>
<gene>
    <name evidence="6" type="ORF">O4U47_27335</name>
</gene>
<comment type="similarity">
    <text evidence="2 3">Belongs to the pyridoxal phosphate-binding protein YggS/PROSC family.</text>
</comment>
<reference evidence="6" key="1">
    <citation type="submission" date="2023-01" db="EMBL/GenBank/DDBJ databases">
        <title>Draft genome sequence of Nocardiopsis sp. LSu2-4 isolated from halophytes.</title>
        <authorList>
            <person name="Duangmal K."/>
            <person name="Chantavorakit T."/>
        </authorList>
    </citation>
    <scope>NUCLEOTIDE SEQUENCE</scope>
    <source>
        <strain evidence="6">LSu2-4</strain>
    </source>
</reference>
<dbReference type="CDD" id="cd00635">
    <property type="entry name" value="PLPDE_III_YBL036c_like"/>
    <property type="match status" value="1"/>
</dbReference>
<dbReference type="EMBL" id="JAQFWP010000076">
    <property type="protein sequence ID" value="MDA2808253.1"/>
    <property type="molecule type" value="Genomic_DNA"/>
</dbReference>
<dbReference type="SUPFAM" id="SSF51419">
    <property type="entry name" value="PLP-binding barrel"/>
    <property type="match status" value="1"/>
</dbReference>
<dbReference type="PIRSF" id="PIRSF004848">
    <property type="entry name" value="YBL036c_PLPDEIII"/>
    <property type="match status" value="1"/>
</dbReference>
<dbReference type="NCBIfam" id="TIGR00044">
    <property type="entry name" value="YggS family pyridoxal phosphate-dependent enzyme"/>
    <property type="match status" value="1"/>
</dbReference>
<dbReference type="InterPro" id="IPR029066">
    <property type="entry name" value="PLP-binding_barrel"/>
</dbReference>
<feature type="region of interest" description="Disordered" evidence="4">
    <location>
        <begin position="1"/>
        <end position="20"/>
    </location>
</feature>
<evidence type="ECO:0000256" key="3">
    <source>
        <dbReference type="RuleBase" id="RU004514"/>
    </source>
</evidence>
<organism evidence="6 7">
    <name type="scientific">Nocardiopsis suaedae</name>
    <dbReference type="NCBI Taxonomy" id="3018444"/>
    <lineage>
        <taxon>Bacteria</taxon>
        <taxon>Bacillati</taxon>
        <taxon>Actinomycetota</taxon>
        <taxon>Actinomycetes</taxon>
        <taxon>Streptosporangiales</taxon>
        <taxon>Nocardiopsidaceae</taxon>
        <taxon>Nocardiopsis</taxon>
    </lineage>
</organism>
<dbReference type="PROSITE" id="PS01211">
    <property type="entry name" value="UPF0001"/>
    <property type="match status" value="1"/>
</dbReference>
<name>A0ABT4TU77_9ACTN</name>